<evidence type="ECO:0000313" key="3">
    <source>
        <dbReference type="EMBL" id="KAJ3566398.1"/>
    </source>
</evidence>
<feature type="region of interest" description="Disordered" evidence="1">
    <location>
        <begin position="144"/>
        <end position="233"/>
    </location>
</feature>
<name>A0A9W8TJR2_9PEZI</name>
<proteinExistence type="predicted"/>
<dbReference type="Proteomes" id="UP001148614">
    <property type="component" value="Unassembled WGS sequence"/>
</dbReference>
<evidence type="ECO:0000256" key="1">
    <source>
        <dbReference type="SAM" id="MobiDB-lite"/>
    </source>
</evidence>
<dbReference type="EMBL" id="JANPWZ010001361">
    <property type="protein sequence ID" value="KAJ3566398.1"/>
    <property type="molecule type" value="Genomic_DNA"/>
</dbReference>
<gene>
    <name evidence="3" type="ORF">NPX13_g7142</name>
</gene>
<keyword evidence="4" id="KW-1185">Reference proteome</keyword>
<dbReference type="AlphaFoldDB" id="A0A9W8TJR2"/>
<evidence type="ECO:0000256" key="2">
    <source>
        <dbReference type="SAM" id="Phobius"/>
    </source>
</evidence>
<feature type="transmembrane region" description="Helical" evidence="2">
    <location>
        <begin position="286"/>
        <end position="310"/>
    </location>
</feature>
<accession>A0A9W8TJR2</accession>
<reference evidence="3" key="1">
    <citation type="submission" date="2022-07" db="EMBL/GenBank/DDBJ databases">
        <title>Genome Sequence of Xylaria arbuscula.</title>
        <authorList>
            <person name="Buettner E."/>
        </authorList>
    </citation>
    <scope>NUCLEOTIDE SEQUENCE</scope>
    <source>
        <strain evidence="3">VT107</strain>
    </source>
</reference>
<organism evidence="3 4">
    <name type="scientific">Xylaria arbuscula</name>
    <dbReference type="NCBI Taxonomy" id="114810"/>
    <lineage>
        <taxon>Eukaryota</taxon>
        <taxon>Fungi</taxon>
        <taxon>Dikarya</taxon>
        <taxon>Ascomycota</taxon>
        <taxon>Pezizomycotina</taxon>
        <taxon>Sordariomycetes</taxon>
        <taxon>Xylariomycetidae</taxon>
        <taxon>Xylariales</taxon>
        <taxon>Xylariaceae</taxon>
        <taxon>Xylaria</taxon>
    </lineage>
</organism>
<comment type="caution">
    <text evidence="3">The sequence shown here is derived from an EMBL/GenBank/DDBJ whole genome shotgun (WGS) entry which is preliminary data.</text>
</comment>
<feature type="compositionally biased region" description="Polar residues" evidence="1">
    <location>
        <begin position="191"/>
        <end position="231"/>
    </location>
</feature>
<feature type="compositionally biased region" description="Polar residues" evidence="1">
    <location>
        <begin position="250"/>
        <end position="276"/>
    </location>
</feature>
<keyword evidence="2" id="KW-1133">Transmembrane helix</keyword>
<keyword evidence="2" id="KW-0812">Transmembrane</keyword>
<sequence>MELPATTSSMNLISNFQCFREQQQSIVKRAPWCNADNCYRALFPCPSPSAVTEAVRFCGTVSANSATNYPTRAIDACGTSKDRYISACSCPATNCPVGESVDKTTTSQQTTQHTVPLVVTTTIPEKVSSVYDPVGKVTVDQVPATEPDAGAAPTATVNNVADGLDEESGVRSTDKSTTTESLDTGDASLHHVSTTHGQSTSQGISSTESHLPTPSSHSILPNSTEKSQDTISESSSSLLLPVLSKVGSITKSEAPSRTSQPTRTTLYVPTTDSAPKNTPEKLSAGLIVAITVGGTLVFLLLIGAAVYCCLKRRTARRPRSSSLIGKEDSSKEVKCINRVETSRGATASNDEGIAARAARLPYRRTLISASWPSPAHHPPRRPSLHGRPLKRWIWLSYKATPQLMLDGLTASQSAGRLAWELPSEITWGPLKRVYADGFL</sequence>
<feature type="region of interest" description="Disordered" evidence="1">
    <location>
        <begin position="250"/>
        <end position="277"/>
    </location>
</feature>
<protein>
    <submittedName>
        <fullName evidence="3">Uncharacterized protein</fullName>
    </submittedName>
</protein>
<evidence type="ECO:0000313" key="4">
    <source>
        <dbReference type="Proteomes" id="UP001148614"/>
    </source>
</evidence>
<keyword evidence="2" id="KW-0472">Membrane</keyword>